<gene>
    <name evidence="3" type="ORF">RM532_07505</name>
</gene>
<dbReference type="PRINTS" id="PR00080">
    <property type="entry name" value="SDRFAMILY"/>
</dbReference>
<reference evidence="3 4" key="1">
    <citation type="submission" date="2023-09" db="EMBL/GenBank/DDBJ databases">
        <authorList>
            <person name="Rey-Velasco X."/>
        </authorList>
    </citation>
    <scope>NUCLEOTIDE SEQUENCE [LARGE SCALE GENOMIC DNA]</scope>
    <source>
        <strain evidence="3 4">W335</strain>
    </source>
</reference>
<dbReference type="Pfam" id="PF00106">
    <property type="entry name" value="adh_short"/>
    <property type="match status" value="1"/>
</dbReference>
<proteinExistence type="inferred from homology"/>
<dbReference type="PANTHER" id="PTHR42879:SF2">
    <property type="entry name" value="3-OXOACYL-[ACYL-CARRIER-PROTEIN] REDUCTASE FABG"/>
    <property type="match status" value="1"/>
</dbReference>
<evidence type="ECO:0000256" key="2">
    <source>
        <dbReference type="RuleBase" id="RU000363"/>
    </source>
</evidence>
<name>A0ABU3BZR0_9GAMM</name>
<dbReference type="Gene3D" id="3.40.50.720">
    <property type="entry name" value="NAD(P)-binding Rossmann-like Domain"/>
    <property type="match status" value="1"/>
</dbReference>
<dbReference type="InterPro" id="IPR002347">
    <property type="entry name" value="SDR_fam"/>
</dbReference>
<dbReference type="EMBL" id="JAVRIB010000006">
    <property type="protein sequence ID" value="MDT0634802.1"/>
    <property type="molecule type" value="Genomic_DNA"/>
</dbReference>
<dbReference type="Proteomes" id="UP001251857">
    <property type="component" value="Unassembled WGS sequence"/>
</dbReference>
<organism evidence="3 4">
    <name type="scientific">Spectribacter hydrogenoxidans</name>
    <dbReference type="NCBI Taxonomy" id="3075608"/>
    <lineage>
        <taxon>Bacteria</taxon>
        <taxon>Pseudomonadati</taxon>
        <taxon>Pseudomonadota</taxon>
        <taxon>Gammaproteobacteria</taxon>
        <taxon>Salinisphaerales</taxon>
        <taxon>Salinisphaeraceae</taxon>
        <taxon>Spectribacter</taxon>
    </lineage>
</organism>
<evidence type="ECO:0000313" key="3">
    <source>
        <dbReference type="EMBL" id="MDT0634802.1"/>
    </source>
</evidence>
<dbReference type="InterPro" id="IPR036291">
    <property type="entry name" value="NAD(P)-bd_dom_sf"/>
</dbReference>
<dbReference type="RefSeq" id="WP_311652616.1">
    <property type="nucleotide sequence ID" value="NZ_JAVRIB010000006.1"/>
</dbReference>
<accession>A0ABU3BZR0</accession>
<dbReference type="PRINTS" id="PR00081">
    <property type="entry name" value="GDHRDH"/>
</dbReference>
<sequence>MKILLTGANRGIGLATARLLAGAGHEILLTGRDASRIAAEARRLQTDTGTSVTGRALDVTDAAACQRLLDEIVADPAGVDALVNNAGIFDDLSAGFFEVDEAAIRRAFEVHFLGAWRLVHGLLPGMNERGFGRIVNLTSGYGGMPPGPGMTAYRVAKNAVNALTRIAAHETRGEVKINAVDPGWVATDMGGPTAPRTAAEAAADLAHAVLLPADGPNGALLRYQKPVDW</sequence>
<dbReference type="PANTHER" id="PTHR42879">
    <property type="entry name" value="3-OXOACYL-(ACYL-CARRIER-PROTEIN) REDUCTASE"/>
    <property type="match status" value="1"/>
</dbReference>
<protein>
    <submittedName>
        <fullName evidence="3">SDR family NAD(P)-dependent oxidoreductase</fullName>
    </submittedName>
</protein>
<keyword evidence="4" id="KW-1185">Reference proteome</keyword>
<comment type="caution">
    <text evidence="3">The sequence shown here is derived from an EMBL/GenBank/DDBJ whole genome shotgun (WGS) entry which is preliminary data.</text>
</comment>
<dbReference type="SUPFAM" id="SSF51735">
    <property type="entry name" value="NAD(P)-binding Rossmann-fold domains"/>
    <property type="match status" value="1"/>
</dbReference>
<dbReference type="InterPro" id="IPR050259">
    <property type="entry name" value="SDR"/>
</dbReference>
<evidence type="ECO:0000256" key="1">
    <source>
        <dbReference type="ARBA" id="ARBA00006484"/>
    </source>
</evidence>
<evidence type="ECO:0000313" key="4">
    <source>
        <dbReference type="Proteomes" id="UP001251857"/>
    </source>
</evidence>
<comment type="similarity">
    <text evidence="1 2">Belongs to the short-chain dehydrogenases/reductases (SDR) family.</text>
</comment>